<keyword evidence="12" id="KW-1185">Reference proteome</keyword>
<keyword evidence="5" id="KW-0010">Activator</keyword>
<evidence type="ECO:0000259" key="11">
    <source>
        <dbReference type="Pfam" id="PF20452"/>
    </source>
</evidence>
<keyword evidence="4" id="KW-0238">DNA-binding</keyword>
<evidence type="ECO:0000313" key="12">
    <source>
        <dbReference type="Proteomes" id="UP000515121"/>
    </source>
</evidence>
<dbReference type="Pfam" id="PF20452">
    <property type="entry name" value="Calmod_bind_C"/>
    <property type="match status" value="1"/>
</dbReference>
<evidence type="ECO:0000256" key="1">
    <source>
        <dbReference type="ARBA" id="ARBA00004123"/>
    </source>
</evidence>
<dbReference type="KEGG" id="dzi:111278221"/>
<reference evidence="13" key="1">
    <citation type="submission" date="2025-08" db="UniProtKB">
        <authorList>
            <consortium name="RefSeq"/>
        </authorList>
    </citation>
    <scope>IDENTIFICATION</scope>
    <source>
        <tissue evidence="13">Fruit stalk</tissue>
    </source>
</reference>
<feature type="compositionally biased region" description="Polar residues" evidence="8">
    <location>
        <begin position="1"/>
        <end position="12"/>
    </location>
</feature>
<evidence type="ECO:0000259" key="9">
    <source>
        <dbReference type="Pfam" id="PF07887"/>
    </source>
</evidence>
<feature type="domain" description="Calmodulin binding protein C-terminal" evidence="11">
    <location>
        <begin position="329"/>
        <end position="391"/>
    </location>
</feature>
<comment type="similarity">
    <text evidence="2">Belongs to the plant ACBP60 protein family.</text>
</comment>
<organism evidence="12 13">
    <name type="scientific">Durio zibethinus</name>
    <name type="common">Durian</name>
    <dbReference type="NCBI Taxonomy" id="66656"/>
    <lineage>
        <taxon>Eukaryota</taxon>
        <taxon>Viridiplantae</taxon>
        <taxon>Streptophyta</taxon>
        <taxon>Embryophyta</taxon>
        <taxon>Tracheophyta</taxon>
        <taxon>Spermatophyta</taxon>
        <taxon>Magnoliopsida</taxon>
        <taxon>eudicotyledons</taxon>
        <taxon>Gunneridae</taxon>
        <taxon>Pentapetalae</taxon>
        <taxon>rosids</taxon>
        <taxon>malvids</taxon>
        <taxon>Malvales</taxon>
        <taxon>Malvaceae</taxon>
        <taxon>Helicteroideae</taxon>
        <taxon>Durio</taxon>
    </lineage>
</organism>
<dbReference type="GO" id="GO:0003700">
    <property type="term" value="F:DNA-binding transcription factor activity"/>
    <property type="evidence" value="ECO:0007669"/>
    <property type="project" value="TreeGrafter"/>
</dbReference>
<dbReference type="Pfam" id="PF07887">
    <property type="entry name" value="Calmodulin_bind"/>
    <property type="match status" value="1"/>
</dbReference>
<dbReference type="GO" id="GO:0005634">
    <property type="term" value="C:nucleus"/>
    <property type="evidence" value="ECO:0007669"/>
    <property type="project" value="UniProtKB-SubCell"/>
</dbReference>
<evidence type="ECO:0000256" key="5">
    <source>
        <dbReference type="ARBA" id="ARBA00023159"/>
    </source>
</evidence>
<evidence type="ECO:0000259" key="10">
    <source>
        <dbReference type="Pfam" id="PF20451"/>
    </source>
</evidence>
<proteinExistence type="inferred from homology"/>
<comment type="subcellular location">
    <subcellularLocation>
        <location evidence="1">Nucleus</location>
    </subcellularLocation>
</comment>
<evidence type="ECO:0000256" key="7">
    <source>
        <dbReference type="ARBA" id="ARBA00023242"/>
    </source>
</evidence>
<name>A0A6P5WXD9_DURZI</name>
<dbReference type="InterPro" id="IPR012416">
    <property type="entry name" value="CBP60"/>
</dbReference>
<feature type="region of interest" description="Disordered" evidence="8">
    <location>
        <begin position="1"/>
        <end position="32"/>
    </location>
</feature>
<dbReference type="InterPro" id="IPR046831">
    <property type="entry name" value="Calmodulin_bind_N"/>
</dbReference>
<dbReference type="PANTHER" id="PTHR31713:SF18">
    <property type="entry name" value="OS02G0177800 PROTEIN"/>
    <property type="match status" value="1"/>
</dbReference>
<sequence length="631" mass="70291">MQTRYMERSNSMARDKRGLDSSSGDEGPERKRPALASVIVEALKVDGLQKLCSSLEPILRRVVSEEVERALAKLGPAKLTAKKCRSSPKRIEGPGGRNLQLHFRSRLSLPLFTGAKVEGEQGATIHIVLIDTNTGHVITCGPESSVRLDVVVLEGDFNKEDDDDWTQEEFDSHIVKEREGKKPLLTGDLQVMMKDGVGTLGELTFTDNSSWIRSRKFRLGLKVASGSCEAIRIREAKTDAFTVKDHRGELYKKHYPPALNDEVWRLEKIGKDGSFHKRLHKAGIFTVENFLRLVVTDLQRLRNILGSGMSNKMWDVLVEHAKTCVLSGKLYVYYPDDVRSVGIVFNNIYELSGLIAYGQYYAADSLSDDQKVYVDDLVKKAYENWMHVIEYDGESLLGCNEDDSAGASEAKVPMDPQGYPSLINQQQTLPSLSVPVPSEQPPMDFGGYDDSMAARMSMQSRNVHLNSQTLLNGASFTLQNPLVSDSQQVQLSGNENELALGPSQSSMPGFHGAATSNIPTYKGVEDIFSEEEIRMRSNEMLENEDMQHLLRIFNMGSHEHPPFNASEDGHPYSSTYTPTPSLNYGFVNKGSRSSGKAVVGWLKLKAALRWGIFIRKKAAERRAHLVEVDDS</sequence>
<keyword evidence="3" id="KW-0805">Transcription regulation</keyword>
<protein>
    <submittedName>
        <fullName evidence="13">Calmodulin-binding protein 60 D-like isoform X1</fullName>
    </submittedName>
</protein>
<evidence type="ECO:0000256" key="8">
    <source>
        <dbReference type="SAM" id="MobiDB-lite"/>
    </source>
</evidence>
<dbReference type="GeneID" id="111278221"/>
<dbReference type="PANTHER" id="PTHR31713">
    <property type="entry name" value="OS02G0177800 PROTEIN"/>
    <property type="match status" value="1"/>
</dbReference>
<dbReference type="Pfam" id="PF20451">
    <property type="entry name" value="Calmod_bind_M"/>
    <property type="match status" value="1"/>
</dbReference>
<dbReference type="RefSeq" id="XP_022720528.1">
    <property type="nucleotide sequence ID" value="XM_022864793.1"/>
</dbReference>
<feature type="domain" description="Calmodulin binding protein central" evidence="10">
    <location>
        <begin position="258"/>
        <end position="324"/>
    </location>
</feature>
<dbReference type="AlphaFoldDB" id="A0A6P5WXD9"/>
<keyword evidence="6" id="KW-0804">Transcription</keyword>
<dbReference type="GO" id="GO:0080142">
    <property type="term" value="P:regulation of salicylic acid biosynthetic process"/>
    <property type="evidence" value="ECO:0007669"/>
    <property type="project" value="TreeGrafter"/>
</dbReference>
<gene>
    <name evidence="13" type="primary">LOC111278221</name>
</gene>
<evidence type="ECO:0000256" key="3">
    <source>
        <dbReference type="ARBA" id="ARBA00023015"/>
    </source>
</evidence>
<evidence type="ECO:0000256" key="6">
    <source>
        <dbReference type="ARBA" id="ARBA00023163"/>
    </source>
</evidence>
<dbReference type="Proteomes" id="UP000515121">
    <property type="component" value="Unplaced"/>
</dbReference>
<dbReference type="InterPro" id="IPR046829">
    <property type="entry name" value="Calmod_bind_C"/>
</dbReference>
<dbReference type="GO" id="GO:0005516">
    <property type="term" value="F:calmodulin binding"/>
    <property type="evidence" value="ECO:0007669"/>
    <property type="project" value="InterPro"/>
</dbReference>
<accession>A0A6P5WXD9</accession>
<evidence type="ECO:0000313" key="13">
    <source>
        <dbReference type="RefSeq" id="XP_022720528.1"/>
    </source>
</evidence>
<keyword evidence="7" id="KW-0539">Nucleus</keyword>
<dbReference type="GO" id="GO:0043565">
    <property type="term" value="F:sequence-specific DNA binding"/>
    <property type="evidence" value="ECO:0007669"/>
    <property type="project" value="TreeGrafter"/>
</dbReference>
<feature type="domain" description="Calmodulin binding protein-like N-terminal" evidence="9">
    <location>
        <begin position="99"/>
        <end position="246"/>
    </location>
</feature>
<evidence type="ECO:0000256" key="4">
    <source>
        <dbReference type="ARBA" id="ARBA00023125"/>
    </source>
</evidence>
<dbReference type="InterPro" id="IPR046830">
    <property type="entry name" value="Calmod_bind_M"/>
</dbReference>
<evidence type="ECO:0000256" key="2">
    <source>
        <dbReference type="ARBA" id="ARBA00007214"/>
    </source>
</evidence>
<dbReference type="OrthoDB" id="512636at2759"/>